<gene>
    <name evidence="1" type="ORF">H2204_009312</name>
</gene>
<dbReference type="Proteomes" id="UP001172681">
    <property type="component" value="Unassembled WGS sequence"/>
</dbReference>
<name>A0AA38XYC9_9EURO</name>
<protein>
    <submittedName>
        <fullName evidence="1">Uncharacterized protein</fullName>
    </submittedName>
</protein>
<sequence>MQGEPSSSFTEICTEKLSHPLRTIAIDRLCEVCRSERDARVAYFQEHVGGDSERRIMTRSAGRNERGSERGRRLFRATTDLAMMLESSRNQSVAGTSNSGTTLAISSPTQQALGKFADGFRGVLEWNDGGSRRSVPSEASLLSPGSQVSRPQARLSFAALANDFEALGVD</sequence>
<organism evidence="1 2">
    <name type="scientific">Knufia peltigerae</name>
    <dbReference type="NCBI Taxonomy" id="1002370"/>
    <lineage>
        <taxon>Eukaryota</taxon>
        <taxon>Fungi</taxon>
        <taxon>Dikarya</taxon>
        <taxon>Ascomycota</taxon>
        <taxon>Pezizomycotina</taxon>
        <taxon>Eurotiomycetes</taxon>
        <taxon>Chaetothyriomycetidae</taxon>
        <taxon>Chaetothyriales</taxon>
        <taxon>Trichomeriaceae</taxon>
        <taxon>Knufia</taxon>
    </lineage>
</organism>
<dbReference type="EMBL" id="JAPDRN010000072">
    <property type="protein sequence ID" value="KAJ9628337.1"/>
    <property type="molecule type" value="Genomic_DNA"/>
</dbReference>
<proteinExistence type="predicted"/>
<evidence type="ECO:0000313" key="2">
    <source>
        <dbReference type="Proteomes" id="UP001172681"/>
    </source>
</evidence>
<dbReference type="AlphaFoldDB" id="A0AA38XYC9"/>
<comment type="caution">
    <text evidence="1">The sequence shown here is derived from an EMBL/GenBank/DDBJ whole genome shotgun (WGS) entry which is preliminary data.</text>
</comment>
<reference evidence="1" key="1">
    <citation type="submission" date="2022-10" db="EMBL/GenBank/DDBJ databases">
        <title>Culturing micro-colonial fungi from biological soil crusts in the Mojave desert and describing Neophaeococcomyces mojavensis, and introducing the new genera and species Taxawa tesnikishii.</title>
        <authorList>
            <person name="Kurbessoian T."/>
            <person name="Stajich J.E."/>
        </authorList>
    </citation>
    <scope>NUCLEOTIDE SEQUENCE</scope>
    <source>
        <strain evidence="1">TK_35</strain>
    </source>
</reference>
<accession>A0AA38XYC9</accession>
<evidence type="ECO:0000313" key="1">
    <source>
        <dbReference type="EMBL" id="KAJ9628337.1"/>
    </source>
</evidence>
<keyword evidence="2" id="KW-1185">Reference proteome</keyword>